<name>A0ACB7ZLF2_9ERIC</name>
<dbReference type="EMBL" id="CM037159">
    <property type="protein sequence ID" value="KAH7866466.1"/>
    <property type="molecule type" value="Genomic_DNA"/>
</dbReference>
<comment type="caution">
    <text evidence="1">The sequence shown here is derived from an EMBL/GenBank/DDBJ whole genome shotgun (WGS) entry which is preliminary data.</text>
</comment>
<gene>
    <name evidence="1" type="ORF">Vadar_020749</name>
</gene>
<dbReference type="Proteomes" id="UP000828048">
    <property type="component" value="Chromosome 9"/>
</dbReference>
<keyword evidence="2" id="KW-1185">Reference proteome</keyword>
<proteinExistence type="predicted"/>
<reference evidence="1 2" key="1">
    <citation type="journal article" date="2021" name="Hortic Res">
        <title>High-quality reference genome and annotation aids understanding of berry development for evergreen blueberry (Vaccinium darrowii).</title>
        <authorList>
            <person name="Yu J."/>
            <person name="Hulse-Kemp A.M."/>
            <person name="Babiker E."/>
            <person name="Staton M."/>
        </authorList>
    </citation>
    <scope>NUCLEOTIDE SEQUENCE [LARGE SCALE GENOMIC DNA]</scope>
    <source>
        <strain evidence="2">cv. NJ 8807/NJ 8810</strain>
        <tissue evidence="1">Young leaf</tissue>
    </source>
</reference>
<organism evidence="1 2">
    <name type="scientific">Vaccinium darrowii</name>
    <dbReference type="NCBI Taxonomy" id="229202"/>
    <lineage>
        <taxon>Eukaryota</taxon>
        <taxon>Viridiplantae</taxon>
        <taxon>Streptophyta</taxon>
        <taxon>Embryophyta</taxon>
        <taxon>Tracheophyta</taxon>
        <taxon>Spermatophyta</taxon>
        <taxon>Magnoliopsida</taxon>
        <taxon>eudicotyledons</taxon>
        <taxon>Gunneridae</taxon>
        <taxon>Pentapetalae</taxon>
        <taxon>asterids</taxon>
        <taxon>Ericales</taxon>
        <taxon>Ericaceae</taxon>
        <taxon>Vaccinioideae</taxon>
        <taxon>Vaccinieae</taxon>
        <taxon>Vaccinium</taxon>
    </lineage>
</organism>
<evidence type="ECO:0000313" key="2">
    <source>
        <dbReference type="Proteomes" id="UP000828048"/>
    </source>
</evidence>
<evidence type="ECO:0000313" key="1">
    <source>
        <dbReference type="EMBL" id="KAH7866466.1"/>
    </source>
</evidence>
<protein>
    <submittedName>
        <fullName evidence="1">Uncharacterized protein</fullName>
    </submittedName>
</protein>
<sequence>MEGVNKQTADGGWIPVIHKHSRLGGFIDSRKPLISLFVDNLPEDTSQSWLKMMFNTFGVVKDVFIPEKRSKATGNRFGFIRYDCPVSADLAILRTNGVWLDDKKLFVKLAAFEAKRNRPISSHSNREGVILKAGIEHNNEQGSKANVLGQNLDYSQQGFLKDKKTYAQVTRGVECLGEQNARKRAALELDLEDDNDGEENGEVGSGEVGVLTSAFPSTSVFCSLNSSSNSTQPNFSCSSSPS</sequence>
<accession>A0ACB7ZLF2</accession>